<evidence type="ECO:0000313" key="2">
    <source>
        <dbReference type="Proteomes" id="UP000652153"/>
    </source>
</evidence>
<protein>
    <submittedName>
        <fullName evidence="1">Uncharacterized protein</fullName>
    </submittedName>
</protein>
<accession>A0ABQ1ZEV2</accession>
<comment type="caution">
    <text evidence="1">The sequence shown here is derived from an EMBL/GenBank/DDBJ whole genome shotgun (WGS) entry which is preliminary data.</text>
</comment>
<organism evidence="1 2">
    <name type="scientific">Paenibacillus silvae</name>
    <dbReference type="NCBI Taxonomy" id="1325358"/>
    <lineage>
        <taxon>Bacteria</taxon>
        <taxon>Bacillati</taxon>
        <taxon>Bacillota</taxon>
        <taxon>Bacilli</taxon>
        <taxon>Bacillales</taxon>
        <taxon>Paenibacillaceae</taxon>
        <taxon>Paenibacillus</taxon>
    </lineage>
</organism>
<sequence length="120" mass="13652">MKTSGKLKLASLILGPLDYANDFCLYQGYVVNECYFIFLEESSGVLWLRHVCKVEHIDNLYISGDGGGIMLIEQTQGDITEIVQRIVDRLSGMDALTFLTDVLLWTPERVDMSLKLDRFQ</sequence>
<dbReference type="EMBL" id="BMFU01000003">
    <property type="protein sequence ID" value="GGH57457.1"/>
    <property type="molecule type" value="Genomic_DNA"/>
</dbReference>
<evidence type="ECO:0000313" key="1">
    <source>
        <dbReference type="EMBL" id="GGH57457.1"/>
    </source>
</evidence>
<reference evidence="2" key="1">
    <citation type="journal article" date="2019" name="Int. J. Syst. Evol. Microbiol.">
        <title>The Global Catalogue of Microorganisms (GCM) 10K type strain sequencing project: providing services to taxonomists for standard genome sequencing and annotation.</title>
        <authorList>
            <consortium name="The Broad Institute Genomics Platform"/>
            <consortium name="The Broad Institute Genome Sequencing Center for Infectious Disease"/>
            <person name="Wu L."/>
            <person name="Ma J."/>
        </authorList>
    </citation>
    <scope>NUCLEOTIDE SEQUENCE [LARGE SCALE GENOMIC DNA]</scope>
    <source>
        <strain evidence="2">CGMCC 1.12770</strain>
    </source>
</reference>
<proteinExistence type="predicted"/>
<dbReference type="Proteomes" id="UP000652153">
    <property type="component" value="Unassembled WGS sequence"/>
</dbReference>
<keyword evidence="2" id="KW-1185">Reference proteome</keyword>
<gene>
    <name evidence="1" type="ORF">GCM10008014_29130</name>
</gene>
<name>A0ABQ1ZEV2_9BACL</name>
<dbReference type="RefSeq" id="WP_188592862.1">
    <property type="nucleotide sequence ID" value="NZ_BMFU01000003.1"/>
</dbReference>